<name>A0A4V0YE66_9MICO</name>
<reference evidence="5 6" key="1">
    <citation type="submission" date="2019-01" db="EMBL/GenBank/DDBJ databases">
        <title>Genome sequencing of strain 2JSPR-7.</title>
        <authorList>
            <person name="Heo J."/>
            <person name="Kim S.-J."/>
            <person name="Kim J.-S."/>
            <person name="Hong S.-B."/>
            <person name="Kwon S.-W."/>
        </authorList>
    </citation>
    <scope>NUCLEOTIDE SEQUENCE [LARGE SCALE GENOMIC DNA]</scope>
    <source>
        <strain evidence="5 6">2JSPR-7</strain>
    </source>
</reference>
<dbReference type="InterPro" id="IPR036188">
    <property type="entry name" value="FAD/NAD-bd_sf"/>
</dbReference>
<dbReference type="KEGG" id="xyl:ET495_07695"/>
<dbReference type="GO" id="GO:0004497">
    <property type="term" value="F:monooxygenase activity"/>
    <property type="evidence" value="ECO:0007669"/>
    <property type="project" value="UniProtKB-KW"/>
</dbReference>
<keyword evidence="2" id="KW-0503">Monooxygenase</keyword>
<accession>A0A4V0YE66</accession>
<sequence>MRIGVVGAGIAGLALAGGLRRRGLAVEVFERAPALLPVGAGIAIAPNAVRALTRLGLADAVLGPARTRQTATSAVLLLPDGARVVGVPARRAHLLALTRPALHTALAAQAGEVRLGANAAVSPSGAPVITVGSEEHEFDVVIVADGLRSPARAALGLDTGLRYAGWTTWRGVTAEPFDLRGRVSETWGPGAMVGLVPLVDGRAYWFAAQHAPPGVTVDDPRADALARFGRWHAPIRAVLEATRPAGVIRADAYDLARPLPTFVRDRVALVGDAAHAMTPNLGQGANQAIVDAAVLVQVLARASRGDSGIAHALLEYDRRRRRPAHLVARASRLVGGLAIAEGIGGRTRDGLLGAVATATGGRPRDARGTPPAQADPHD</sequence>
<dbReference type="AlphaFoldDB" id="A0A4V0YE66"/>
<protein>
    <recommendedName>
        <fullName evidence="4">FAD-binding domain-containing protein</fullName>
    </recommendedName>
</protein>
<dbReference type="GO" id="GO:0071949">
    <property type="term" value="F:FAD binding"/>
    <property type="evidence" value="ECO:0007669"/>
    <property type="project" value="InterPro"/>
</dbReference>
<evidence type="ECO:0000256" key="1">
    <source>
        <dbReference type="ARBA" id="ARBA00023002"/>
    </source>
</evidence>
<dbReference type="Proteomes" id="UP000291758">
    <property type="component" value="Chromosome"/>
</dbReference>
<evidence type="ECO:0000256" key="2">
    <source>
        <dbReference type="ARBA" id="ARBA00023033"/>
    </source>
</evidence>
<dbReference type="PANTHER" id="PTHR13789">
    <property type="entry name" value="MONOOXYGENASE"/>
    <property type="match status" value="1"/>
</dbReference>
<evidence type="ECO:0000313" key="6">
    <source>
        <dbReference type="Proteomes" id="UP000291758"/>
    </source>
</evidence>
<dbReference type="Gene3D" id="3.50.50.60">
    <property type="entry name" value="FAD/NAD(P)-binding domain"/>
    <property type="match status" value="1"/>
</dbReference>
<dbReference type="EMBL" id="CP035495">
    <property type="protein sequence ID" value="QAY63141.1"/>
    <property type="molecule type" value="Genomic_DNA"/>
</dbReference>
<dbReference type="PANTHER" id="PTHR13789:SF309">
    <property type="entry name" value="PUTATIVE (AFU_ORTHOLOGUE AFUA_6G14510)-RELATED"/>
    <property type="match status" value="1"/>
</dbReference>
<feature type="domain" description="FAD-binding" evidence="4">
    <location>
        <begin position="3"/>
        <end position="329"/>
    </location>
</feature>
<dbReference type="InterPro" id="IPR002938">
    <property type="entry name" value="FAD-bd"/>
</dbReference>
<feature type="region of interest" description="Disordered" evidence="3">
    <location>
        <begin position="357"/>
        <end position="378"/>
    </location>
</feature>
<organism evidence="5 6">
    <name type="scientific">Xylanimonas allomyrinae</name>
    <dbReference type="NCBI Taxonomy" id="2509459"/>
    <lineage>
        <taxon>Bacteria</taxon>
        <taxon>Bacillati</taxon>
        <taxon>Actinomycetota</taxon>
        <taxon>Actinomycetes</taxon>
        <taxon>Micrococcales</taxon>
        <taxon>Promicromonosporaceae</taxon>
        <taxon>Xylanimonas</taxon>
    </lineage>
</organism>
<proteinExistence type="predicted"/>
<gene>
    <name evidence="5" type="ORF">ET495_07695</name>
</gene>
<dbReference type="RefSeq" id="WP_129203965.1">
    <property type="nucleotide sequence ID" value="NZ_CP035495.1"/>
</dbReference>
<evidence type="ECO:0000259" key="4">
    <source>
        <dbReference type="Pfam" id="PF01494"/>
    </source>
</evidence>
<dbReference type="PRINTS" id="PR00420">
    <property type="entry name" value="RNGMNOXGNASE"/>
</dbReference>
<evidence type="ECO:0000256" key="3">
    <source>
        <dbReference type="SAM" id="MobiDB-lite"/>
    </source>
</evidence>
<dbReference type="Pfam" id="PF01494">
    <property type="entry name" value="FAD_binding_3"/>
    <property type="match status" value="1"/>
</dbReference>
<dbReference type="SUPFAM" id="SSF51905">
    <property type="entry name" value="FAD/NAD(P)-binding domain"/>
    <property type="match status" value="1"/>
</dbReference>
<dbReference type="OrthoDB" id="9782160at2"/>
<evidence type="ECO:0000313" key="5">
    <source>
        <dbReference type="EMBL" id="QAY63141.1"/>
    </source>
</evidence>
<keyword evidence="6" id="KW-1185">Reference proteome</keyword>
<keyword evidence="1" id="KW-0560">Oxidoreductase</keyword>
<dbReference type="InterPro" id="IPR050493">
    <property type="entry name" value="FAD-dep_Monooxygenase_BioMet"/>
</dbReference>